<dbReference type="EMBL" id="CP144537">
    <property type="protein sequence ID" value="WWC64038.1"/>
    <property type="molecule type" value="Genomic_DNA"/>
</dbReference>
<dbReference type="Proteomes" id="UP000078595">
    <property type="component" value="Chromosome 8"/>
</dbReference>
<protein>
    <submittedName>
        <fullName evidence="2">Uncharacterized protein</fullName>
    </submittedName>
</protein>
<name>A0A1A5ZU36_9TREE</name>
<dbReference type="AlphaFoldDB" id="A0A1A5ZU36"/>
<reference evidence="2" key="1">
    <citation type="submission" date="2013-07" db="EMBL/GenBank/DDBJ databases">
        <title>The Genome Sequence of Cryptococcus dejecticola CBS10117.</title>
        <authorList>
            <consortium name="The Broad Institute Genome Sequencing Platform"/>
            <person name="Cuomo C."/>
            <person name="Litvintseva A."/>
            <person name="Chen Y."/>
            <person name="Heitman J."/>
            <person name="Sun S."/>
            <person name="Springer D."/>
            <person name="Dromer F."/>
            <person name="Young S.K."/>
            <person name="Zeng Q."/>
            <person name="Gargeya S."/>
            <person name="Fitzgerald M."/>
            <person name="Abouelleil A."/>
            <person name="Alvarado L."/>
            <person name="Berlin A.M."/>
            <person name="Chapman S.B."/>
            <person name="Dewar J."/>
            <person name="Goldberg J."/>
            <person name="Griggs A."/>
            <person name="Gujja S."/>
            <person name="Hansen M."/>
            <person name="Howarth C."/>
            <person name="Imamovic A."/>
            <person name="Larimer J."/>
            <person name="McCowan C."/>
            <person name="Murphy C."/>
            <person name="Pearson M."/>
            <person name="Priest M."/>
            <person name="Roberts A."/>
            <person name="Saif S."/>
            <person name="Shea T."/>
            <person name="Sykes S."/>
            <person name="Wortman J."/>
            <person name="Nusbaum C."/>
            <person name="Birren B."/>
        </authorList>
    </citation>
    <scope>NUCLEOTIDE SEQUENCE [LARGE SCALE GENOMIC DNA]</scope>
    <source>
        <strain evidence="2">CBS 10117</strain>
    </source>
</reference>
<dbReference type="RefSeq" id="XP_018259168.1">
    <property type="nucleotide sequence ID" value="XM_018411967.1"/>
</dbReference>
<proteinExistence type="predicted"/>
<evidence type="ECO:0000313" key="3">
    <source>
        <dbReference type="EMBL" id="WWC64038.1"/>
    </source>
</evidence>
<dbReference type="EMBL" id="KI894038">
    <property type="protein sequence ID" value="OBR81326.1"/>
    <property type="molecule type" value="Genomic_DNA"/>
</dbReference>
<reference evidence="3" key="2">
    <citation type="submission" date="2013-07" db="EMBL/GenBank/DDBJ databases">
        <authorList>
            <consortium name="The Broad Institute Genome Sequencing Platform"/>
            <person name="Cuomo C."/>
            <person name="Litvintseva A."/>
            <person name="Chen Y."/>
            <person name="Heitman J."/>
            <person name="Sun S."/>
            <person name="Springer D."/>
            <person name="Dromer F."/>
            <person name="Young S.K."/>
            <person name="Zeng Q."/>
            <person name="Gargeya S."/>
            <person name="Fitzgerald M."/>
            <person name="Abouelleil A."/>
            <person name="Alvarado L."/>
            <person name="Berlin A.M."/>
            <person name="Chapman S.B."/>
            <person name="Dewar J."/>
            <person name="Goldberg J."/>
            <person name="Griggs A."/>
            <person name="Gujja S."/>
            <person name="Hansen M."/>
            <person name="Howarth C."/>
            <person name="Imamovic A."/>
            <person name="Larimer J."/>
            <person name="McCowan C."/>
            <person name="Murphy C."/>
            <person name="Pearson M."/>
            <person name="Priest M."/>
            <person name="Roberts A."/>
            <person name="Saif S."/>
            <person name="Shea T."/>
            <person name="Sykes S."/>
            <person name="Wortman J."/>
            <person name="Nusbaum C."/>
            <person name="Birren B."/>
        </authorList>
    </citation>
    <scope>NUCLEOTIDE SEQUENCE</scope>
    <source>
        <strain evidence="3">CBS 10117</strain>
    </source>
</reference>
<gene>
    <name evidence="2" type="ORF">I303_08713</name>
    <name evidence="3" type="ORF">I303_106644</name>
</gene>
<dbReference type="GeneID" id="28972412"/>
<keyword evidence="4" id="KW-1185">Reference proteome</keyword>
<feature type="region of interest" description="Disordered" evidence="1">
    <location>
        <begin position="237"/>
        <end position="259"/>
    </location>
</feature>
<evidence type="ECO:0000313" key="2">
    <source>
        <dbReference type="EMBL" id="OBR81326.1"/>
    </source>
</evidence>
<feature type="compositionally biased region" description="Polar residues" evidence="1">
    <location>
        <begin position="239"/>
        <end position="258"/>
    </location>
</feature>
<sequence>MTGSKSGATHCQWEHDWTEKQICFVLDRVSKQEQLEQAFFQEHLNKQQSPPSILAEQQLCLEVLGPTPWMSYMIQDKRVIRDASGSLRLKGEQWPAKYRAISRLLDIIHPLSEEIKAQLGPYRSEAQLKTHNLNGYKKWIDWQAKNRYTWYFKYVAVRLRTNPLWLNQDVIPSSNRPSTSAMTVKQLEDRYNGSDLHHASGRDVPPHLREVQPRLADRLTADKDFSMNDIDMTPPPSVVPSSLAQAPVSNAPPTSVSLSEVDGHYKTYTPNRGTHCPADEGGVDGKGEELIAAMLMLMAQELTSRPSACMKGFTLTYNKKLSVPEQSAIYLIKKLGGKAIDISKTDTQEDTKRSLSDENGNGVMIVERTPIFILWSPYGNMGSLSGTGEIDKDKDDLPTPITLIGLVHLITARRQAELSGDLVDLLTD</sequence>
<dbReference type="KEGG" id="kdj:28972412"/>
<evidence type="ECO:0000256" key="1">
    <source>
        <dbReference type="SAM" id="MobiDB-lite"/>
    </source>
</evidence>
<reference evidence="3" key="3">
    <citation type="submission" date="2024-02" db="EMBL/GenBank/DDBJ databases">
        <title>Comparative genomics of Cryptococcus and Kwoniella reveals pathogenesis evolution and contrasting modes of karyotype evolution via chromosome fusion or intercentromeric recombination.</title>
        <authorList>
            <person name="Coelho M.A."/>
            <person name="David-Palma M."/>
            <person name="Shea T."/>
            <person name="Bowers K."/>
            <person name="McGinley-Smith S."/>
            <person name="Mohammad A.W."/>
            <person name="Gnirke A."/>
            <person name="Yurkov A.M."/>
            <person name="Nowrousian M."/>
            <person name="Sun S."/>
            <person name="Cuomo C.A."/>
            <person name="Heitman J."/>
        </authorList>
    </citation>
    <scope>NUCLEOTIDE SEQUENCE</scope>
    <source>
        <strain evidence="3">CBS 10117</strain>
    </source>
</reference>
<organism evidence="2">
    <name type="scientific">Kwoniella dejecticola CBS 10117</name>
    <dbReference type="NCBI Taxonomy" id="1296121"/>
    <lineage>
        <taxon>Eukaryota</taxon>
        <taxon>Fungi</taxon>
        <taxon>Dikarya</taxon>
        <taxon>Basidiomycota</taxon>
        <taxon>Agaricomycotina</taxon>
        <taxon>Tremellomycetes</taxon>
        <taxon>Tremellales</taxon>
        <taxon>Cryptococcaceae</taxon>
        <taxon>Kwoniella</taxon>
    </lineage>
</organism>
<dbReference type="OrthoDB" id="2564840at2759"/>
<accession>A0A1A5ZU36</accession>
<evidence type="ECO:0000313" key="4">
    <source>
        <dbReference type="Proteomes" id="UP000078595"/>
    </source>
</evidence>
<dbReference type="VEuPathDB" id="FungiDB:I303_08713"/>